<feature type="domain" description="Putative beta-lactamase-inhibitor-like PepSY-like" evidence="2">
    <location>
        <begin position="67"/>
        <end position="141"/>
    </location>
</feature>
<dbReference type="eggNOG" id="ENOG502ZTA0">
    <property type="taxonomic scope" value="Bacteria"/>
</dbReference>
<name>F4KKL1_PORAD</name>
<dbReference type="SUPFAM" id="SSF160574">
    <property type="entry name" value="BT0923-like"/>
    <property type="match status" value="1"/>
</dbReference>
<protein>
    <recommendedName>
        <fullName evidence="2">Putative beta-lactamase-inhibitor-like PepSY-like domain-containing protein</fullName>
    </recommendedName>
</protein>
<gene>
    <name evidence="3" type="ordered locus">Poras_0993</name>
</gene>
<dbReference type="AlphaFoldDB" id="F4KKL1"/>
<keyword evidence="4" id="KW-1185">Reference proteome</keyword>
<organism evidence="3 4">
    <name type="scientific">Porphyromonas asaccharolytica (strain ATCC 25260 / DSM 20707 / BCRC 10618 / CCUG 7834 / JCM 6326 / LMG 13178 / VPI 4198 / B440)</name>
    <name type="common">Bacteroides asaccharolyticus</name>
    <dbReference type="NCBI Taxonomy" id="879243"/>
    <lineage>
        <taxon>Bacteria</taxon>
        <taxon>Pseudomonadati</taxon>
        <taxon>Bacteroidota</taxon>
        <taxon>Bacteroidia</taxon>
        <taxon>Bacteroidales</taxon>
        <taxon>Porphyromonadaceae</taxon>
        <taxon>Porphyromonas</taxon>
    </lineage>
</organism>
<evidence type="ECO:0000259" key="2">
    <source>
        <dbReference type="Pfam" id="PF11396"/>
    </source>
</evidence>
<proteinExistence type="predicted"/>
<dbReference type="InterPro" id="IPR021533">
    <property type="entry name" value="PepSY-like"/>
</dbReference>
<dbReference type="RefSeq" id="WP_013760409.1">
    <property type="nucleotide sequence ID" value="NC_015501.1"/>
</dbReference>
<dbReference type="STRING" id="879243.Poras_0993"/>
<dbReference type="PROSITE" id="PS51257">
    <property type="entry name" value="PROKAR_LIPOPROTEIN"/>
    <property type="match status" value="1"/>
</dbReference>
<feature type="chain" id="PRO_5003311707" description="Putative beta-lactamase-inhibitor-like PepSY-like domain-containing protein" evidence="1">
    <location>
        <begin position="20"/>
        <end position="150"/>
    </location>
</feature>
<keyword evidence="1" id="KW-0732">Signal</keyword>
<evidence type="ECO:0000256" key="1">
    <source>
        <dbReference type="SAM" id="SignalP"/>
    </source>
</evidence>
<feature type="signal peptide" evidence="1">
    <location>
        <begin position="1"/>
        <end position="19"/>
    </location>
</feature>
<evidence type="ECO:0000313" key="4">
    <source>
        <dbReference type="Proteomes" id="UP000006545"/>
    </source>
</evidence>
<dbReference type="KEGG" id="pah:Poras_0993"/>
<sequence>MKRILFMALLLTCSAALFASCGTTKDWHLSEQCSKFLNERYANARILEVDYNDGMVEVEIRHDKKDKEVLFTNSCEWISTSWDVARRNVPAVVMKALQKKYPNARIDDIDFVEMPRGSYYRFEIERRGQQDEYVYVTPQGVITEVRVYHK</sequence>
<dbReference type="Proteomes" id="UP000006545">
    <property type="component" value="Chromosome"/>
</dbReference>
<dbReference type="Pfam" id="PF11396">
    <property type="entry name" value="PepSY_like"/>
    <property type="match status" value="1"/>
</dbReference>
<dbReference type="EMBL" id="CP002689">
    <property type="protein sequence ID" value="AEE12936.1"/>
    <property type="molecule type" value="Genomic_DNA"/>
</dbReference>
<accession>F4KKL1</accession>
<reference evidence="4" key="1">
    <citation type="submission" date="2011-04" db="EMBL/GenBank/DDBJ databases">
        <title>The complete genome of Porphyromonas asaccharolytica DSM 20707.</title>
        <authorList>
            <person name="Lucas S."/>
            <person name="Han J."/>
            <person name="Lapidus A."/>
            <person name="Bruce D."/>
            <person name="Goodwin L."/>
            <person name="Pitluck S."/>
            <person name="Peters L."/>
            <person name="Kyrpides N."/>
            <person name="Mavromatis K."/>
            <person name="Ivanova N."/>
            <person name="Ovchinnikova G."/>
            <person name="Pagani I."/>
            <person name="Lu M."/>
            <person name="Detter J.C."/>
            <person name="Tapia R."/>
            <person name="Han C."/>
            <person name="Land M."/>
            <person name="Hauser L."/>
            <person name="Markowitz V."/>
            <person name="Cheng J.-F."/>
            <person name="Hugenholtz P."/>
            <person name="Woyke T."/>
            <person name="Wu D."/>
            <person name="Gronow S."/>
            <person name="Wellnitz S."/>
            <person name="Brambilla E."/>
            <person name="Klenk H.-P."/>
            <person name="Eisen J.A."/>
        </authorList>
    </citation>
    <scope>NUCLEOTIDE SEQUENCE [LARGE SCALE GENOMIC DNA]</scope>
    <source>
        <strain evidence="4">ATCC 25260 / DSM 20707 / VPI 4198</strain>
    </source>
</reference>
<dbReference type="Gene3D" id="3.10.450.360">
    <property type="match status" value="1"/>
</dbReference>
<evidence type="ECO:0000313" key="3">
    <source>
        <dbReference type="EMBL" id="AEE12936.1"/>
    </source>
</evidence>
<dbReference type="HOGENOM" id="CLU_1738865_0_0_10"/>